<dbReference type="OrthoDB" id="9135870at2"/>
<dbReference type="Proteomes" id="UP000197019">
    <property type="component" value="Chromosome"/>
</dbReference>
<dbReference type="AlphaFoldDB" id="A0A1Z4C317"/>
<reference evidence="1 2" key="1">
    <citation type="submission" date="2017-06" db="EMBL/GenBank/DDBJ databases">
        <title>Genome Sequencing of the methanotroph Methylovulum psychrotolerants str. HV10-M2 isolated from a high-altitude environment.</title>
        <authorList>
            <person name="Mateos-Rivera A."/>
        </authorList>
    </citation>
    <scope>NUCLEOTIDE SEQUENCE [LARGE SCALE GENOMIC DNA]</scope>
    <source>
        <strain evidence="1 2">HV10_M2</strain>
    </source>
</reference>
<protein>
    <submittedName>
        <fullName evidence="1">Uncharacterized protein</fullName>
    </submittedName>
</protein>
<sequence length="122" mass="13476">MTLTELVNRFLVNERPLGVVLDERVVMAQAIAATVYYDGYIRLASTPAAIDETTALNNFEWALIRPLFLLYVERETALYLEAAQVMGVTLFGRTSEMVQTAIAAAESGFNTQINNVQNITAS</sequence>
<evidence type="ECO:0000313" key="1">
    <source>
        <dbReference type="EMBL" id="ASF47911.1"/>
    </source>
</evidence>
<gene>
    <name evidence="1" type="ORF">CEK71_18585</name>
</gene>
<proteinExistence type="predicted"/>
<keyword evidence="2" id="KW-1185">Reference proteome</keyword>
<evidence type="ECO:0000313" key="2">
    <source>
        <dbReference type="Proteomes" id="UP000197019"/>
    </source>
</evidence>
<accession>A0A1Z4C317</accession>
<dbReference type="KEGG" id="mpsy:CEK71_18585"/>
<name>A0A1Z4C317_9GAMM</name>
<dbReference type="EMBL" id="CP022129">
    <property type="protein sequence ID" value="ASF47911.1"/>
    <property type="molecule type" value="Genomic_DNA"/>
</dbReference>
<organism evidence="1 2">
    <name type="scientific">Methylovulum psychrotolerans</name>
    <dbReference type="NCBI Taxonomy" id="1704499"/>
    <lineage>
        <taxon>Bacteria</taxon>
        <taxon>Pseudomonadati</taxon>
        <taxon>Pseudomonadota</taxon>
        <taxon>Gammaproteobacteria</taxon>
        <taxon>Methylococcales</taxon>
        <taxon>Methylococcaceae</taxon>
        <taxon>Methylovulum</taxon>
    </lineage>
</organism>
<dbReference type="RefSeq" id="WP_088620781.1">
    <property type="nucleotide sequence ID" value="NZ_CP022129.1"/>
</dbReference>